<dbReference type="AlphaFoldDB" id="V2Y7S2"/>
<dbReference type="eggNOG" id="ENOG5033VXC">
    <property type="taxonomic scope" value="Bacteria"/>
</dbReference>
<name>V2Y7S2_9FIRM</name>
<dbReference type="RefSeq" id="WP_023353780.1">
    <property type="nucleotide sequence ID" value="NZ_KI535367.1"/>
</dbReference>
<dbReference type="Proteomes" id="UP000018227">
    <property type="component" value="Unassembled WGS sequence"/>
</dbReference>
<keyword evidence="2" id="KW-1185">Reference proteome</keyword>
<organism evidence="1 2">
    <name type="scientific">Catonella morbi ATCC 51271</name>
    <dbReference type="NCBI Taxonomy" id="592026"/>
    <lineage>
        <taxon>Bacteria</taxon>
        <taxon>Bacillati</taxon>
        <taxon>Bacillota</taxon>
        <taxon>Clostridia</taxon>
        <taxon>Lachnospirales</taxon>
        <taxon>Lachnospiraceae</taxon>
        <taxon>Catonella</taxon>
    </lineage>
</organism>
<evidence type="ECO:0000313" key="1">
    <source>
        <dbReference type="EMBL" id="ESL03731.1"/>
    </source>
</evidence>
<dbReference type="STRING" id="592026.GCWU0000282_000896"/>
<dbReference type="EMBL" id="ACIL03000007">
    <property type="protein sequence ID" value="ESL03731.1"/>
    <property type="molecule type" value="Genomic_DNA"/>
</dbReference>
<evidence type="ECO:0000313" key="2">
    <source>
        <dbReference type="Proteomes" id="UP000018227"/>
    </source>
</evidence>
<reference evidence="1 2" key="1">
    <citation type="submission" date="2013-06" db="EMBL/GenBank/DDBJ databases">
        <authorList>
            <person name="Weinstock G."/>
            <person name="Sodergren E."/>
            <person name="Clifton S."/>
            <person name="Fulton L."/>
            <person name="Fulton B."/>
            <person name="Courtney L."/>
            <person name="Fronick C."/>
            <person name="Harrison M."/>
            <person name="Strong C."/>
            <person name="Farmer C."/>
            <person name="Delahaunty K."/>
            <person name="Markovic C."/>
            <person name="Hall O."/>
            <person name="Minx P."/>
            <person name="Tomlinson C."/>
            <person name="Mitreva M."/>
            <person name="Nelson J."/>
            <person name="Hou S."/>
            <person name="Wollam A."/>
            <person name="Pepin K.H."/>
            <person name="Johnson M."/>
            <person name="Bhonagiri V."/>
            <person name="Nash W.E."/>
            <person name="Warren W."/>
            <person name="Chinwalla A."/>
            <person name="Mardis E.R."/>
            <person name="Wilson R.K."/>
        </authorList>
    </citation>
    <scope>NUCLEOTIDE SEQUENCE [LARGE SCALE GENOMIC DNA]</scope>
    <source>
        <strain evidence="1 2">ATCC 51271</strain>
    </source>
</reference>
<accession>V2Y7S2</accession>
<comment type="caution">
    <text evidence="1">The sequence shown here is derived from an EMBL/GenBank/DDBJ whole genome shotgun (WGS) entry which is preliminary data.</text>
</comment>
<proteinExistence type="predicted"/>
<gene>
    <name evidence="1" type="ORF">GCWU0000282_000896</name>
</gene>
<sequence length="139" mass="15681">MMVEFYEYEGLGTVVDPESETKEVFIPSPPTMATLKINPRPVVIYVTGGKVIEGYEGLEALKKHCEDNKVVFMCPTSTDAEEVAKTFDYIQKNTKNLNVKRDELTVMALPELMEVAQEIVDYFVDEKDADVDDATEFSI</sequence>
<protein>
    <submittedName>
        <fullName evidence="1">Uncharacterized protein</fullName>
    </submittedName>
</protein>
<dbReference type="HOGENOM" id="CLU_1851993_0_0_9"/>